<evidence type="ECO:0000256" key="6">
    <source>
        <dbReference type="RuleBase" id="RU361145"/>
    </source>
</evidence>
<dbReference type="GO" id="GO:0005737">
    <property type="term" value="C:cytoplasm"/>
    <property type="evidence" value="ECO:0007669"/>
    <property type="project" value="TreeGrafter"/>
</dbReference>
<comment type="similarity">
    <text evidence="1 6">Belongs to the ferritin family.</text>
</comment>
<evidence type="ECO:0000256" key="1">
    <source>
        <dbReference type="ARBA" id="ARBA00007513"/>
    </source>
</evidence>
<sequence>MSDNRVRQNYHEECESEINKQINRELYASYVYLSMGYYFDRDDVALPGFSKNFKDQSLEELGHAEKLMKYQNKRGGRIVLQNIEVYLIQRTYYT</sequence>
<feature type="binding site" evidence="5">
    <location>
        <position position="25"/>
    </location>
    <ligand>
        <name>Fe cation</name>
        <dbReference type="ChEBI" id="CHEBI:24875"/>
        <label>1</label>
    </ligand>
</feature>
<evidence type="ECO:0000313" key="8">
    <source>
        <dbReference type="EMBL" id="GFR29526.1"/>
    </source>
</evidence>
<evidence type="ECO:0000259" key="7">
    <source>
        <dbReference type="PROSITE" id="PS50905"/>
    </source>
</evidence>
<feature type="binding site" evidence="5">
    <location>
        <position position="60"/>
    </location>
    <ligand>
        <name>Fe cation</name>
        <dbReference type="ChEBI" id="CHEBI:24875"/>
        <label>1</label>
    </ligand>
</feature>
<proteinExistence type="inferred from homology"/>
<dbReference type="GO" id="GO:0004322">
    <property type="term" value="F:ferroxidase activity"/>
    <property type="evidence" value="ECO:0007669"/>
    <property type="project" value="UniProtKB-EC"/>
</dbReference>
<keyword evidence="2 6" id="KW-0409">Iron storage</keyword>
<dbReference type="InterPro" id="IPR008331">
    <property type="entry name" value="Ferritin_DPS_dom"/>
</dbReference>
<name>A0A8X6K3P6_TRICU</name>
<dbReference type="GO" id="GO:0006826">
    <property type="term" value="P:iron ion transport"/>
    <property type="evidence" value="ECO:0007669"/>
    <property type="project" value="InterPro"/>
</dbReference>
<keyword evidence="4 5" id="KW-0408">Iron</keyword>
<dbReference type="EC" id="1.16.3.1" evidence="6"/>
<evidence type="ECO:0000256" key="5">
    <source>
        <dbReference type="PIRSR" id="PIRSR601519-1"/>
    </source>
</evidence>
<evidence type="ECO:0000313" key="9">
    <source>
        <dbReference type="Proteomes" id="UP000887116"/>
    </source>
</evidence>
<dbReference type="SUPFAM" id="SSF47240">
    <property type="entry name" value="Ferritin-like"/>
    <property type="match status" value="1"/>
</dbReference>
<keyword evidence="9" id="KW-1185">Reference proteome</keyword>
<dbReference type="EMBL" id="BMAO01019274">
    <property type="protein sequence ID" value="GFR29526.1"/>
    <property type="molecule type" value="Genomic_DNA"/>
</dbReference>
<accession>A0A8X6K3P6</accession>
<evidence type="ECO:0000256" key="3">
    <source>
        <dbReference type="ARBA" id="ARBA00022723"/>
    </source>
</evidence>
<comment type="catalytic activity">
    <reaction evidence="6">
        <text>4 Fe(2+) + O2 + 4 H(+) = 4 Fe(3+) + 2 H2O</text>
        <dbReference type="Rhea" id="RHEA:11148"/>
        <dbReference type="ChEBI" id="CHEBI:15377"/>
        <dbReference type="ChEBI" id="CHEBI:15378"/>
        <dbReference type="ChEBI" id="CHEBI:15379"/>
        <dbReference type="ChEBI" id="CHEBI:29033"/>
        <dbReference type="ChEBI" id="CHEBI:29034"/>
        <dbReference type="EC" id="1.16.3.1"/>
    </reaction>
</comment>
<dbReference type="CDD" id="cd01056">
    <property type="entry name" value="Euk_Ferritin"/>
    <property type="match status" value="1"/>
</dbReference>
<dbReference type="Gene3D" id="1.20.1260.10">
    <property type="match status" value="1"/>
</dbReference>
<dbReference type="InterPro" id="IPR001519">
    <property type="entry name" value="Ferritin"/>
</dbReference>
<dbReference type="Proteomes" id="UP000887116">
    <property type="component" value="Unassembled WGS sequence"/>
</dbReference>
<reference evidence="8" key="1">
    <citation type="submission" date="2020-07" db="EMBL/GenBank/DDBJ databases">
        <title>Multicomponent nature underlies the extraordinary mechanical properties of spider dragline silk.</title>
        <authorList>
            <person name="Kono N."/>
            <person name="Nakamura H."/>
            <person name="Mori M."/>
            <person name="Yoshida Y."/>
            <person name="Ohtoshi R."/>
            <person name="Malay A.D."/>
            <person name="Moran D.A.P."/>
            <person name="Tomita M."/>
            <person name="Numata K."/>
            <person name="Arakawa K."/>
        </authorList>
    </citation>
    <scope>NUCLEOTIDE SEQUENCE</scope>
</reference>
<dbReference type="InterPro" id="IPR009040">
    <property type="entry name" value="Ferritin-like_diiron"/>
</dbReference>
<dbReference type="GO" id="GO:0008199">
    <property type="term" value="F:ferric iron binding"/>
    <property type="evidence" value="ECO:0007669"/>
    <property type="project" value="InterPro"/>
</dbReference>
<dbReference type="Pfam" id="PF00210">
    <property type="entry name" value="Ferritin"/>
    <property type="match status" value="1"/>
</dbReference>
<keyword evidence="3 5" id="KW-0479">Metal-binding</keyword>
<keyword evidence="6" id="KW-0560">Oxidoreductase</keyword>
<dbReference type="OrthoDB" id="186462at2759"/>
<comment type="function">
    <text evidence="6">Stores iron in a soluble, non-toxic, readily available form. Important for iron homeostasis. Iron is taken up in the ferrous form and deposited as ferric hydroxides after oxidation.</text>
</comment>
<protein>
    <recommendedName>
        <fullName evidence="6">Ferritin</fullName>
        <ecNumber evidence="6">1.16.3.1</ecNumber>
    </recommendedName>
</protein>
<dbReference type="GO" id="GO:0008198">
    <property type="term" value="F:ferrous iron binding"/>
    <property type="evidence" value="ECO:0007669"/>
    <property type="project" value="TreeGrafter"/>
</dbReference>
<comment type="caution">
    <text evidence="8">The sequence shown here is derived from an EMBL/GenBank/DDBJ whole genome shotgun (WGS) entry which is preliminary data.</text>
</comment>
<dbReference type="PANTHER" id="PTHR11431">
    <property type="entry name" value="FERRITIN"/>
    <property type="match status" value="1"/>
</dbReference>
<evidence type="ECO:0000256" key="4">
    <source>
        <dbReference type="ARBA" id="ARBA00023004"/>
    </source>
</evidence>
<dbReference type="GO" id="GO:0006879">
    <property type="term" value="P:intracellular iron ion homeostasis"/>
    <property type="evidence" value="ECO:0007669"/>
    <property type="project" value="UniProtKB-KW"/>
</dbReference>
<dbReference type="AlphaFoldDB" id="A0A8X6K3P6"/>
<dbReference type="PROSITE" id="PS50905">
    <property type="entry name" value="FERRITIN_LIKE"/>
    <property type="match status" value="1"/>
</dbReference>
<dbReference type="InterPro" id="IPR012347">
    <property type="entry name" value="Ferritin-like"/>
</dbReference>
<organism evidence="8 9">
    <name type="scientific">Trichonephila clavata</name>
    <name type="common">Joro spider</name>
    <name type="synonym">Nephila clavata</name>
    <dbReference type="NCBI Taxonomy" id="2740835"/>
    <lineage>
        <taxon>Eukaryota</taxon>
        <taxon>Metazoa</taxon>
        <taxon>Ecdysozoa</taxon>
        <taxon>Arthropoda</taxon>
        <taxon>Chelicerata</taxon>
        <taxon>Arachnida</taxon>
        <taxon>Araneae</taxon>
        <taxon>Araneomorphae</taxon>
        <taxon>Entelegynae</taxon>
        <taxon>Araneoidea</taxon>
        <taxon>Nephilidae</taxon>
        <taxon>Trichonephila</taxon>
    </lineage>
</organism>
<dbReference type="InterPro" id="IPR009078">
    <property type="entry name" value="Ferritin-like_SF"/>
</dbReference>
<gene>
    <name evidence="8" type="ORF">TNCT_596371</name>
</gene>
<dbReference type="PANTHER" id="PTHR11431:SF75">
    <property type="entry name" value="FERRITIN"/>
    <property type="match status" value="1"/>
</dbReference>
<evidence type="ECO:0000256" key="2">
    <source>
        <dbReference type="ARBA" id="ARBA00022434"/>
    </source>
</evidence>
<feature type="domain" description="Ferritin-like diiron" evidence="7">
    <location>
        <begin position="8"/>
        <end position="94"/>
    </location>
</feature>
<feature type="binding site" evidence="5">
    <location>
        <position position="63"/>
    </location>
    <ligand>
        <name>Fe cation</name>
        <dbReference type="ChEBI" id="CHEBI:24875"/>
        <label>1</label>
    </ligand>
</feature>